<proteinExistence type="predicted"/>
<protein>
    <submittedName>
        <fullName evidence="1">Uncharacterized protein</fullName>
    </submittedName>
</protein>
<reference evidence="2" key="1">
    <citation type="journal article" date="2013" name="Nat. Genet.">
        <title>The Capsella rubella genome and the genomic consequences of rapid mating system evolution.</title>
        <authorList>
            <person name="Slotte T."/>
            <person name="Hazzouri K.M."/>
            <person name="Agren J.A."/>
            <person name="Koenig D."/>
            <person name="Maumus F."/>
            <person name="Guo Y.L."/>
            <person name="Steige K."/>
            <person name="Platts A.E."/>
            <person name="Escobar J.S."/>
            <person name="Newman L.K."/>
            <person name="Wang W."/>
            <person name="Mandakova T."/>
            <person name="Vello E."/>
            <person name="Smith L.M."/>
            <person name="Henz S.R."/>
            <person name="Steffen J."/>
            <person name="Takuno S."/>
            <person name="Brandvain Y."/>
            <person name="Coop G."/>
            <person name="Andolfatto P."/>
            <person name="Hu T.T."/>
            <person name="Blanchette M."/>
            <person name="Clark R.M."/>
            <person name="Quesneville H."/>
            <person name="Nordborg M."/>
            <person name="Gaut B.S."/>
            <person name="Lysak M.A."/>
            <person name="Jenkins J."/>
            <person name="Grimwood J."/>
            <person name="Chapman J."/>
            <person name="Prochnik S."/>
            <person name="Shu S."/>
            <person name="Rokhsar D."/>
            <person name="Schmutz J."/>
            <person name="Weigel D."/>
            <person name="Wright S.I."/>
        </authorList>
    </citation>
    <scope>NUCLEOTIDE SEQUENCE [LARGE SCALE GENOMIC DNA]</scope>
    <source>
        <strain evidence="2">cv. Monte Gargano</strain>
    </source>
</reference>
<dbReference type="AlphaFoldDB" id="R0H4L3"/>
<gene>
    <name evidence="1" type="ORF">CARUB_v10006991mg</name>
</gene>
<dbReference type="EMBL" id="KB870811">
    <property type="protein sequence ID" value="EOA18448.1"/>
    <property type="molecule type" value="Genomic_DNA"/>
</dbReference>
<evidence type="ECO:0000313" key="2">
    <source>
        <dbReference type="Proteomes" id="UP000029121"/>
    </source>
</evidence>
<evidence type="ECO:0000313" key="1">
    <source>
        <dbReference type="EMBL" id="EOA18448.1"/>
    </source>
</evidence>
<name>R0H4L3_9BRAS</name>
<accession>R0H4L3</accession>
<sequence>MAKTKTKRTVTEKLFILHLHQHIPTTSFKLNRHFEAQRHSTIDSHVDHSVPFIHFFNRAQLIPDHPDILISPEIRMKTNNSNPKRDGRRVVLVYNPFPANNGNHPVIEMERPHRHHLQKIFLSLEIKPERS</sequence>
<dbReference type="Proteomes" id="UP000029121">
    <property type="component" value="Unassembled WGS sequence"/>
</dbReference>
<keyword evidence="2" id="KW-1185">Reference proteome</keyword>
<organism evidence="1 2">
    <name type="scientific">Capsella rubella</name>
    <dbReference type="NCBI Taxonomy" id="81985"/>
    <lineage>
        <taxon>Eukaryota</taxon>
        <taxon>Viridiplantae</taxon>
        <taxon>Streptophyta</taxon>
        <taxon>Embryophyta</taxon>
        <taxon>Tracheophyta</taxon>
        <taxon>Spermatophyta</taxon>
        <taxon>Magnoliopsida</taxon>
        <taxon>eudicotyledons</taxon>
        <taxon>Gunneridae</taxon>
        <taxon>Pentapetalae</taxon>
        <taxon>rosids</taxon>
        <taxon>malvids</taxon>
        <taxon>Brassicales</taxon>
        <taxon>Brassicaceae</taxon>
        <taxon>Camelineae</taxon>
        <taxon>Capsella</taxon>
    </lineage>
</organism>